<reference evidence="1" key="1">
    <citation type="submission" date="2014-09" db="EMBL/GenBank/DDBJ databases">
        <authorList>
            <person name="Magalhaes I.L.F."/>
            <person name="Oliveira U."/>
            <person name="Santos F.R."/>
            <person name="Vidigal T.H.D.A."/>
            <person name="Brescovit A.D."/>
            <person name="Santos A.J."/>
        </authorList>
    </citation>
    <scope>NUCLEOTIDE SEQUENCE</scope>
    <source>
        <tissue evidence="1">Shoot tissue taken approximately 20 cm above the soil surface</tissue>
    </source>
</reference>
<evidence type="ECO:0000313" key="1">
    <source>
        <dbReference type="EMBL" id="JAE02748.1"/>
    </source>
</evidence>
<dbReference type="EMBL" id="GBRH01164943">
    <property type="protein sequence ID" value="JAE32953.1"/>
    <property type="molecule type" value="Transcribed_RNA"/>
</dbReference>
<organism evidence="1">
    <name type="scientific">Arundo donax</name>
    <name type="common">Giant reed</name>
    <name type="synonym">Donax arundinaceus</name>
    <dbReference type="NCBI Taxonomy" id="35708"/>
    <lineage>
        <taxon>Eukaryota</taxon>
        <taxon>Viridiplantae</taxon>
        <taxon>Streptophyta</taxon>
        <taxon>Embryophyta</taxon>
        <taxon>Tracheophyta</taxon>
        <taxon>Spermatophyta</taxon>
        <taxon>Magnoliopsida</taxon>
        <taxon>Liliopsida</taxon>
        <taxon>Poales</taxon>
        <taxon>Poaceae</taxon>
        <taxon>PACMAD clade</taxon>
        <taxon>Arundinoideae</taxon>
        <taxon>Arundineae</taxon>
        <taxon>Arundo</taxon>
    </lineage>
</organism>
<sequence length="29" mass="3044">MVPSSAHCMGNSIGTCLPPQLKTKANYPP</sequence>
<name>A0A0A9F377_ARUDO</name>
<accession>A0A0A9F377</accession>
<dbReference type="EMBL" id="GBRH01195148">
    <property type="protein sequence ID" value="JAE02748.1"/>
    <property type="molecule type" value="Transcribed_RNA"/>
</dbReference>
<reference evidence="1" key="2">
    <citation type="journal article" date="2015" name="Data Brief">
        <title>Shoot transcriptome of the giant reed, Arundo donax.</title>
        <authorList>
            <person name="Barrero R.A."/>
            <person name="Guerrero F.D."/>
            <person name="Moolhuijzen P."/>
            <person name="Goolsby J.A."/>
            <person name="Tidwell J."/>
            <person name="Bellgard S.E."/>
            <person name="Bellgard M.I."/>
        </authorList>
    </citation>
    <scope>NUCLEOTIDE SEQUENCE</scope>
    <source>
        <tissue evidence="1">Shoot tissue taken approximately 20 cm above the soil surface</tissue>
    </source>
</reference>
<proteinExistence type="predicted"/>
<dbReference type="AlphaFoldDB" id="A0A0A9F377"/>
<protein>
    <submittedName>
        <fullName evidence="1">Uncharacterized protein</fullName>
    </submittedName>
</protein>